<dbReference type="Gene3D" id="1.20.1050.10">
    <property type="match status" value="1"/>
</dbReference>
<proteinExistence type="predicted"/>
<keyword evidence="3" id="KW-1185">Reference proteome</keyword>
<feature type="domain" description="GST C-terminal" evidence="1">
    <location>
        <begin position="1"/>
        <end position="87"/>
    </location>
</feature>
<comment type="caution">
    <text evidence="2">The sequence shown here is derived from an EMBL/GenBank/DDBJ whole genome shotgun (WGS) entry which is preliminary data.</text>
</comment>
<dbReference type="Pfam" id="PF00043">
    <property type="entry name" value="GST_C"/>
    <property type="match status" value="1"/>
</dbReference>
<dbReference type="AlphaFoldDB" id="A0ABD6EZK7"/>
<reference evidence="2 3" key="1">
    <citation type="submission" date="2024-08" db="EMBL/GenBank/DDBJ databases">
        <title>Gnathostoma spinigerum genome.</title>
        <authorList>
            <person name="Gonzalez-Bertolin B."/>
            <person name="Monzon S."/>
            <person name="Zaballos A."/>
            <person name="Jimenez P."/>
            <person name="Dekumyoy P."/>
            <person name="Varona S."/>
            <person name="Cuesta I."/>
            <person name="Sumanam S."/>
            <person name="Adisakwattana P."/>
            <person name="Gasser R.B."/>
            <person name="Hernandez-Gonzalez A."/>
            <person name="Young N.D."/>
            <person name="Perteguer M.J."/>
        </authorList>
    </citation>
    <scope>NUCLEOTIDE SEQUENCE [LARGE SCALE GENOMIC DNA]</scope>
    <source>
        <strain evidence="2">AL3</strain>
        <tissue evidence="2">Liver</tissue>
    </source>
</reference>
<evidence type="ECO:0000313" key="3">
    <source>
        <dbReference type="Proteomes" id="UP001608902"/>
    </source>
</evidence>
<dbReference type="PROSITE" id="PS50405">
    <property type="entry name" value="GST_CTER"/>
    <property type="match status" value="1"/>
</dbReference>
<name>A0ABD6EZK7_9BILA</name>
<dbReference type="InterPro" id="IPR010987">
    <property type="entry name" value="Glutathione-S-Trfase_C-like"/>
</dbReference>
<dbReference type="InterPro" id="IPR004046">
    <property type="entry name" value="GST_C"/>
</dbReference>
<evidence type="ECO:0000259" key="1">
    <source>
        <dbReference type="PROSITE" id="PS50405"/>
    </source>
</evidence>
<gene>
    <name evidence="2" type="ORF">AB6A40_008926</name>
</gene>
<organism evidence="2 3">
    <name type="scientific">Gnathostoma spinigerum</name>
    <dbReference type="NCBI Taxonomy" id="75299"/>
    <lineage>
        <taxon>Eukaryota</taxon>
        <taxon>Metazoa</taxon>
        <taxon>Ecdysozoa</taxon>
        <taxon>Nematoda</taxon>
        <taxon>Chromadorea</taxon>
        <taxon>Rhabditida</taxon>
        <taxon>Spirurina</taxon>
        <taxon>Gnathostomatomorpha</taxon>
        <taxon>Gnathostomatoidea</taxon>
        <taxon>Gnathostomatidae</taxon>
        <taxon>Gnathostoma</taxon>
    </lineage>
</organism>
<dbReference type="PANTHER" id="PTHR43968:SF6">
    <property type="entry name" value="GLUTATHIONE S-TRANSFERASE OMEGA"/>
    <property type="match status" value="1"/>
</dbReference>
<protein>
    <recommendedName>
        <fullName evidence="1">GST C-terminal domain-containing protein</fullName>
    </recommendedName>
</protein>
<dbReference type="InterPro" id="IPR050983">
    <property type="entry name" value="GST_Omega/HSP26"/>
</dbReference>
<accession>A0ABD6EZK7</accession>
<dbReference type="EMBL" id="JBGFUD010008753">
    <property type="protein sequence ID" value="MFH4982217.1"/>
    <property type="molecule type" value="Genomic_DNA"/>
</dbReference>
<dbReference type="SUPFAM" id="SSF47616">
    <property type="entry name" value="GST C-terminal domain-like"/>
    <property type="match status" value="1"/>
</dbReference>
<evidence type="ECO:0000313" key="2">
    <source>
        <dbReference type="EMBL" id="MFH4982217.1"/>
    </source>
</evidence>
<dbReference type="InterPro" id="IPR036282">
    <property type="entry name" value="Glutathione-S-Trfase_C_sf"/>
</dbReference>
<dbReference type="Proteomes" id="UP001608902">
    <property type="component" value="Unassembled WGS sequence"/>
</dbReference>
<dbReference type="PANTHER" id="PTHR43968">
    <property type="match status" value="1"/>
</dbReference>
<sequence>MAAELTKAESLLMFAFFAGDNPGFADYFAYPFYRLLSMYPYINGSVVKDDDYPNDKLYPKVAKWLTAMSELSEVAACVQPQENVLKFLEDSFGGNQNYDTGL</sequence>